<sequence length="273" mass="30972">MTEETHDDILFNILKECKTLPVFLDHVFGFLKRRTDFYVVADNANSPVGLPPGISEAIVRQTYKKYEDVITVSEKSTSSTKQIENVPSKPLLNTNPSNSRLDSSRSYNGAMFDNYSWSQTYNEVDIYVKLPENTSGKNIIINTTAKNICIKLRDGSILLQGDLCQACKLDPIWSIDGKELQLHLEKFKEIWWDCCLSTEPKLDISKIECTKPLEDLPEEAQAKIQELQWNQEQKRLGLPTSVEIDSMNTLKKAWNAEGSPFSGPFDPNVVSFN</sequence>
<keyword evidence="5" id="KW-0597">Phosphoprotein</keyword>
<dbReference type="EMBL" id="JABFTP020000062">
    <property type="protein sequence ID" value="KAL3273672.1"/>
    <property type="molecule type" value="Genomic_DNA"/>
</dbReference>
<name>A0ABD2N5G2_9CUCU</name>
<dbReference type="Gene3D" id="2.60.40.790">
    <property type="match status" value="1"/>
</dbReference>
<dbReference type="InterPro" id="IPR007052">
    <property type="entry name" value="CS_dom"/>
</dbReference>
<accession>A0ABD2N5G2</accession>
<dbReference type="CDD" id="cd06467">
    <property type="entry name" value="p23_NUDC_like"/>
    <property type="match status" value="1"/>
</dbReference>
<dbReference type="InterPro" id="IPR025934">
    <property type="entry name" value="NudC_N_dom"/>
</dbReference>
<evidence type="ECO:0000313" key="9">
    <source>
        <dbReference type="Proteomes" id="UP001516400"/>
    </source>
</evidence>
<protein>
    <recommendedName>
        <fullName evidence="3">Nuclear migration protein nudC</fullName>
    </recommendedName>
    <alternativeName>
        <fullName evidence="6">Nuclear distribution protein C homolog</fullName>
    </alternativeName>
</protein>
<evidence type="ECO:0000256" key="6">
    <source>
        <dbReference type="ARBA" id="ARBA00030427"/>
    </source>
</evidence>
<feature type="domain" description="CS" evidence="7">
    <location>
        <begin position="110"/>
        <end position="196"/>
    </location>
</feature>
<dbReference type="AlphaFoldDB" id="A0ABD2N5G2"/>
<dbReference type="PROSITE" id="PS51203">
    <property type="entry name" value="CS"/>
    <property type="match status" value="1"/>
</dbReference>
<evidence type="ECO:0000313" key="8">
    <source>
        <dbReference type="EMBL" id="KAL3273672.1"/>
    </source>
</evidence>
<dbReference type="PANTHER" id="PTHR12356:SF3">
    <property type="entry name" value="NUCLEAR MIGRATION PROTEIN NUDC"/>
    <property type="match status" value="1"/>
</dbReference>
<organism evidence="8 9">
    <name type="scientific">Cryptolaemus montrouzieri</name>
    <dbReference type="NCBI Taxonomy" id="559131"/>
    <lineage>
        <taxon>Eukaryota</taxon>
        <taxon>Metazoa</taxon>
        <taxon>Ecdysozoa</taxon>
        <taxon>Arthropoda</taxon>
        <taxon>Hexapoda</taxon>
        <taxon>Insecta</taxon>
        <taxon>Pterygota</taxon>
        <taxon>Neoptera</taxon>
        <taxon>Endopterygota</taxon>
        <taxon>Coleoptera</taxon>
        <taxon>Polyphaga</taxon>
        <taxon>Cucujiformia</taxon>
        <taxon>Coccinelloidea</taxon>
        <taxon>Coccinellidae</taxon>
        <taxon>Scymninae</taxon>
        <taxon>Scymnini</taxon>
        <taxon>Cryptolaemus</taxon>
    </lineage>
</organism>
<proteinExistence type="inferred from homology"/>
<reference evidence="8 9" key="1">
    <citation type="journal article" date="2021" name="BMC Biol.">
        <title>Horizontally acquired antibacterial genes associated with adaptive radiation of ladybird beetles.</title>
        <authorList>
            <person name="Li H.S."/>
            <person name="Tang X.F."/>
            <person name="Huang Y.H."/>
            <person name="Xu Z.Y."/>
            <person name="Chen M.L."/>
            <person name="Du X.Y."/>
            <person name="Qiu B.Y."/>
            <person name="Chen P.T."/>
            <person name="Zhang W."/>
            <person name="Slipinski A."/>
            <person name="Escalona H.E."/>
            <person name="Waterhouse R.M."/>
            <person name="Zwick A."/>
            <person name="Pang H."/>
        </authorList>
    </citation>
    <scope>NUCLEOTIDE SEQUENCE [LARGE SCALE GENOMIC DNA]</scope>
    <source>
        <strain evidence="8">SYSU2018</strain>
    </source>
</reference>
<evidence type="ECO:0000256" key="4">
    <source>
        <dbReference type="ARBA" id="ARBA00022490"/>
    </source>
</evidence>
<dbReference type="SUPFAM" id="SSF49764">
    <property type="entry name" value="HSP20-like chaperones"/>
    <property type="match status" value="1"/>
</dbReference>
<evidence type="ECO:0000256" key="2">
    <source>
        <dbReference type="ARBA" id="ARBA00010513"/>
    </source>
</evidence>
<dbReference type="Proteomes" id="UP001516400">
    <property type="component" value="Unassembled WGS sequence"/>
</dbReference>
<dbReference type="GO" id="GO:0005737">
    <property type="term" value="C:cytoplasm"/>
    <property type="evidence" value="ECO:0007669"/>
    <property type="project" value="UniProtKB-SubCell"/>
</dbReference>
<evidence type="ECO:0000256" key="3">
    <source>
        <dbReference type="ARBA" id="ARBA00017641"/>
    </source>
</evidence>
<dbReference type="InterPro" id="IPR008978">
    <property type="entry name" value="HSP20-like_chaperone"/>
</dbReference>
<dbReference type="Pfam" id="PF14050">
    <property type="entry name" value="Nudc_N"/>
    <property type="match status" value="1"/>
</dbReference>
<dbReference type="Pfam" id="PF04969">
    <property type="entry name" value="CS"/>
    <property type="match status" value="1"/>
</dbReference>
<evidence type="ECO:0000259" key="7">
    <source>
        <dbReference type="PROSITE" id="PS51203"/>
    </source>
</evidence>
<comment type="caution">
    <text evidence="8">The sequence shown here is derived from an EMBL/GenBank/DDBJ whole genome shotgun (WGS) entry which is preliminary data.</text>
</comment>
<evidence type="ECO:0000256" key="5">
    <source>
        <dbReference type="ARBA" id="ARBA00022553"/>
    </source>
</evidence>
<keyword evidence="9" id="KW-1185">Reference proteome</keyword>
<comment type="subcellular location">
    <subcellularLocation>
        <location evidence="1">Cytoplasm</location>
    </subcellularLocation>
</comment>
<gene>
    <name evidence="8" type="ORF">HHI36_015102</name>
</gene>
<dbReference type="InterPro" id="IPR037898">
    <property type="entry name" value="NudC_fam"/>
</dbReference>
<comment type="similarity">
    <text evidence="2">Belongs to the nudC family.</text>
</comment>
<evidence type="ECO:0000256" key="1">
    <source>
        <dbReference type="ARBA" id="ARBA00004496"/>
    </source>
</evidence>
<dbReference type="PANTHER" id="PTHR12356">
    <property type="entry name" value="NUCLEAR MOVEMENT PROTEIN NUDC"/>
    <property type="match status" value="1"/>
</dbReference>
<keyword evidence="4" id="KW-0963">Cytoplasm</keyword>